<keyword evidence="1" id="KW-0067">ATP-binding</keyword>
<dbReference type="PANTHER" id="PTHR42935:SF1">
    <property type="entry name" value="SLR0930 PROTEIN"/>
    <property type="match status" value="1"/>
</dbReference>
<dbReference type="Proteomes" id="UP000297834">
    <property type="component" value="Unassembled WGS sequence"/>
</dbReference>
<dbReference type="InterPro" id="IPR027417">
    <property type="entry name" value="P-loop_NTPase"/>
</dbReference>
<evidence type="ECO:0000313" key="2">
    <source>
        <dbReference type="Proteomes" id="UP000297834"/>
    </source>
</evidence>
<dbReference type="OrthoDB" id="9812140at2"/>
<reference evidence="1 2" key="1">
    <citation type="submission" date="2019-03" db="EMBL/GenBank/DDBJ databases">
        <title>Alkanindiges illinoisensis: a potential pathogenic isolated from ascites of a gastric cancer patient with abdominal metastasis.</title>
        <authorList>
            <person name="Hu X."/>
            <person name="Yang B."/>
            <person name="Yan X."/>
            <person name="Lin L."/>
            <person name="Zhao H."/>
            <person name="Zhou F."/>
            <person name="Su B."/>
            <person name="Chen J."/>
            <person name="Rui Y."/>
            <person name="Wang Q."/>
            <person name="Zheng L."/>
        </authorList>
    </citation>
    <scope>NUCLEOTIDE SEQUENCE [LARGE SCALE GENOMIC DNA]</scope>
    <source>
        <strain evidence="1 2">NFYY 23406</strain>
    </source>
</reference>
<accession>A0A4Y7XB33</accession>
<dbReference type="RefSeq" id="WP_134244695.1">
    <property type="nucleotide sequence ID" value="NZ_SNTY01000036.1"/>
</dbReference>
<dbReference type="InterPro" id="IPR008533">
    <property type="entry name" value="DUF815"/>
</dbReference>
<organism evidence="1 2">
    <name type="scientific">Alkanindiges illinoisensis</name>
    <dbReference type="NCBI Taxonomy" id="197183"/>
    <lineage>
        <taxon>Bacteria</taxon>
        <taxon>Pseudomonadati</taxon>
        <taxon>Pseudomonadota</taxon>
        <taxon>Gammaproteobacteria</taxon>
        <taxon>Moraxellales</taxon>
        <taxon>Moraxellaceae</taxon>
        <taxon>Alkanindiges</taxon>
    </lineage>
</organism>
<protein>
    <submittedName>
        <fullName evidence="1">ATP-binding protein</fullName>
    </submittedName>
</protein>
<dbReference type="SUPFAM" id="SSF52540">
    <property type="entry name" value="P-loop containing nucleoside triphosphate hydrolases"/>
    <property type="match status" value="1"/>
</dbReference>
<comment type="caution">
    <text evidence="1">The sequence shown here is derived from an EMBL/GenBank/DDBJ whole genome shotgun (WGS) entry which is preliminary data.</text>
</comment>
<evidence type="ECO:0000313" key="1">
    <source>
        <dbReference type="EMBL" id="TEU25545.1"/>
    </source>
</evidence>
<dbReference type="EMBL" id="SNTY01000036">
    <property type="protein sequence ID" value="TEU25545.1"/>
    <property type="molecule type" value="Genomic_DNA"/>
</dbReference>
<sequence length="308" mass="34764">MTEKRSEQDLIQAIAQLTARLDQLTQVFGHLFPSVVPDTAVLDTAIAFRWEKTEALLQSAGFIPLHQPQLIEFDALCNVDKQQLKIRQNTEQFVKGFFANNVLLTGARGTGKSSLVKACLKEFHALGLRVIEVEKKFLNDLPRIVAAINNRPEKFIIFCDDLSFEEGDTSYAGLKTVLDGSIAGPSSNVLIYATSNRKHLMVEKNRDNLEYHQSPDGEIHPGDSIEEKVSLADRFGLQITFYGFNQQEYLNLIHVWLSRFGWSDEDIKAQEKLALQWATQKGNRSGRVAMQFAKQVAGQRMIEQEQGH</sequence>
<dbReference type="Pfam" id="PF05673">
    <property type="entry name" value="DUF815"/>
    <property type="match status" value="1"/>
</dbReference>
<dbReference type="CDD" id="cd00009">
    <property type="entry name" value="AAA"/>
    <property type="match status" value="1"/>
</dbReference>
<dbReference type="GO" id="GO:0005524">
    <property type="term" value="F:ATP binding"/>
    <property type="evidence" value="ECO:0007669"/>
    <property type="project" value="UniProtKB-KW"/>
</dbReference>
<dbReference type="AlphaFoldDB" id="A0A4Y7XB33"/>
<keyword evidence="1" id="KW-0547">Nucleotide-binding</keyword>
<dbReference type="PANTHER" id="PTHR42935">
    <property type="entry name" value="SLR0930 PROTEIN"/>
    <property type="match status" value="1"/>
</dbReference>
<gene>
    <name evidence="1" type="ORF">E2B99_09250</name>
</gene>
<keyword evidence="2" id="KW-1185">Reference proteome</keyword>
<dbReference type="STRING" id="1120977.GCA_000619845_03032"/>
<name>A0A4Y7XB33_9GAMM</name>
<proteinExistence type="predicted"/>
<dbReference type="Gene3D" id="3.40.50.300">
    <property type="entry name" value="P-loop containing nucleotide triphosphate hydrolases"/>
    <property type="match status" value="1"/>
</dbReference>